<evidence type="ECO:0000256" key="2">
    <source>
        <dbReference type="SAM" id="Phobius"/>
    </source>
</evidence>
<evidence type="ECO:0008006" key="5">
    <source>
        <dbReference type="Google" id="ProtNLM"/>
    </source>
</evidence>
<protein>
    <recommendedName>
        <fullName evidence="5">EF-hand domain-containing protein</fullName>
    </recommendedName>
</protein>
<feature type="region of interest" description="Disordered" evidence="1">
    <location>
        <begin position="58"/>
        <end position="81"/>
    </location>
</feature>
<dbReference type="EMBL" id="LDAU01000040">
    <property type="protein sequence ID" value="KRX10008.1"/>
    <property type="molecule type" value="Genomic_DNA"/>
</dbReference>
<evidence type="ECO:0000256" key="1">
    <source>
        <dbReference type="SAM" id="MobiDB-lite"/>
    </source>
</evidence>
<sequence length="109" mass="12975">MPCVIFNFLKNPRPYNDNFFGFIFWILPFSDSPFNFTFWYISQTLKTRAIQQNQKEALLKSEKDQDEETLRDTLSDDDINQDDLNFQQYDTDCSGFIQKSDSNEFMNVV</sequence>
<keyword evidence="2" id="KW-1133">Transmembrane helix</keyword>
<keyword evidence="2" id="KW-0812">Transmembrane</keyword>
<keyword evidence="4" id="KW-1185">Reference proteome</keyword>
<feature type="compositionally biased region" description="Basic and acidic residues" evidence="1">
    <location>
        <begin position="58"/>
        <end position="74"/>
    </location>
</feature>
<feature type="transmembrane region" description="Helical" evidence="2">
    <location>
        <begin position="19"/>
        <end position="41"/>
    </location>
</feature>
<gene>
    <name evidence="3" type="ORF">PPERSA_08411</name>
</gene>
<keyword evidence="2" id="KW-0472">Membrane</keyword>
<proteinExistence type="predicted"/>
<comment type="caution">
    <text evidence="3">The sequence shown here is derived from an EMBL/GenBank/DDBJ whole genome shotgun (WGS) entry which is preliminary data.</text>
</comment>
<evidence type="ECO:0000313" key="3">
    <source>
        <dbReference type="EMBL" id="KRX10008.1"/>
    </source>
</evidence>
<dbReference type="InParanoid" id="A0A0V0R773"/>
<organism evidence="3 4">
    <name type="scientific">Pseudocohnilembus persalinus</name>
    <name type="common">Ciliate</name>
    <dbReference type="NCBI Taxonomy" id="266149"/>
    <lineage>
        <taxon>Eukaryota</taxon>
        <taxon>Sar</taxon>
        <taxon>Alveolata</taxon>
        <taxon>Ciliophora</taxon>
        <taxon>Intramacronucleata</taxon>
        <taxon>Oligohymenophorea</taxon>
        <taxon>Scuticociliatia</taxon>
        <taxon>Philasterida</taxon>
        <taxon>Pseudocohnilembidae</taxon>
        <taxon>Pseudocohnilembus</taxon>
    </lineage>
</organism>
<name>A0A0V0R773_PSEPJ</name>
<accession>A0A0V0R773</accession>
<dbReference type="Proteomes" id="UP000054937">
    <property type="component" value="Unassembled WGS sequence"/>
</dbReference>
<reference evidence="3 4" key="1">
    <citation type="journal article" date="2015" name="Sci. Rep.">
        <title>Genome of the facultative scuticociliatosis pathogen Pseudocohnilembus persalinus provides insight into its virulence through horizontal gene transfer.</title>
        <authorList>
            <person name="Xiong J."/>
            <person name="Wang G."/>
            <person name="Cheng J."/>
            <person name="Tian M."/>
            <person name="Pan X."/>
            <person name="Warren A."/>
            <person name="Jiang C."/>
            <person name="Yuan D."/>
            <person name="Miao W."/>
        </authorList>
    </citation>
    <scope>NUCLEOTIDE SEQUENCE [LARGE SCALE GENOMIC DNA]</scope>
    <source>
        <strain evidence="3">36N120E</strain>
    </source>
</reference>
<evidence type="ECO:0000313" key="4">
    <source>
        <dbReference type="Proteomes" id="UP000054937"/>
    </source>
</evidence>
<dbReference type="AlphaFoldDB" id="A0A0V0R773"/>